<sequence length="249" mass="27748">MSVGPSDRDTSFGASSRPLASSSYGTSSDPYPLAPVRSEDTRDYAPRNEQYAPNAVDSSQEEIGSSIPTETLPPLSSTHRHVAGTPGDKEKLDPRYQVRNHDYKKFFRPGRVFSTLWTVPASGTTNNNETFISVVKFGEKVHTKIRRFVVIKQKSKNCTCLPVTSYEGRGYKKPDIDLNEHGSIYTSKRPKTVPEIMKRALKVILSKGAEHLRDPSLINYGCPYTVETNVKVMDVGTLDGDSLRLLEDY</sequence>
<dbReference type="PANTHER" id="PTHR35391:SF5">
    <property type="entry name" value="DUF6590 DOMAIN-CONTAINING PROTEIN"/>
    <property type="match status" value="1"/>
</dbReference>
<keyword evidence="4" id="KW-1185">Reference proteome</keyword>
<feature type="non-terminal residue" evidence="3">
    <location>
        <position position="249"/>
    </location>
</feature>
<evidence type="ECO:0000256" key="1">
    <source>
        <dbReference type="SAM" id="MobiDB-lite"/>
    </source>
</evidence>
<proteinExistence type="predicted"/>
<feature type="compositionally biased region" description="Basic and acidic residues" evidence="1">
    <location>
        <begin position="1"/>
        <end position="10"/>
    </location>
</feature>
<reference evidence="3" key="1">
    <citation type="journal article" date="2021" name="IMA Fungus">
        <title>Genomic characterization of three marine fungi, including Emericellopsis atlantica sp. nov. with signatures of a generalist lifestyle and marine biomass degradation.</title>
        <authorList>
            <person name="Hagestad O.C."/>
            <person name="Hou L."/>
            <person name="Andersen J.H."/>
            <person name="Hansen E.H."/>
            <person name="Altermark B."/>
            <person name="Li C."/>
            <person name="Kuhnert E."/>
            <person name="Cox R.J."/>
            <person name="Crous P.W."/>
            <person name="Spatafora J.W."/>
            <person name="Lail K."/>
            <person name="Amirebrahimi M."/>
            <person name="Lipzen A."/>
            <person name="Pangilinan J."/>
            <person name="Andreopoulos W."/>
            <person name="Hayes R.D."/>
            <person name="Ng V."/>
            <person name="Grigoriev I.V."/>
            <person name="Jackson S.A."/>
            <person name="Sutton T.D.S."/>
            <person name="Dobson A.D.W."/>
            <person name="Rama T."/>
        </authorList>
    </citation>
    <scope>NUCLEOTIDE SEQUENCE</scope>
    <source>
        <strain evidence="3">TRa018bII</strain>
    </source>
</reference>
<evidence type="ECO:0000259" key="2">
    <source>
        <dbReference type="Pfam" id="PF20233"/>
    </source>
</evidence>
<comment type="caution">
    <text evidence="3">The sequence shown here is derived from an EMBL/GenBank/DDBJ whole genome shotgun (WGS) entry which is preliminary data.</text>
</comment>
<evidence type="ECO:0000313" key="3">
    <source>
        <dbReference type="EMBL" id="KAG9230901.1"/>
    </source>
</evidence>
<dbReference type="PANTHER" id="PTHR35391">
    <property type="entry name" value="C2H2-TYPE DOMAIN-CONTAINING PROTEIN-RELATED"/>
    <property type="match status" value="1"/>
</dbReference>
<accession>A0A9P7YC30</accession>
<name>A0A9P7YC30_9HELO</name>
<feature type="compositionally biased region" description="Polar residues" evidence="1">
    <location>
        <begin position="12"/>
        <end position="29"/>
    </location>
</feature>
<feature type="domain" description="DUF6590" evidence="2">
    <location>
        <begin position="104"/>
        <end position="247"/>
    </location>
</feature>
<evidence type="ECO:0000313" key="4">
    <source>
        <dbReference type="Proteomes" id="UP000824998"/>
    </source>
</evidence>
<dbReference type="EMBL" id="MU251636">
    <property type="protein sequence ID" value="KAG9230901.1"/>
    <property type="molecule type" value="Genomic_DNA"/>
</dbReference>
<dbReference type="AlphaFoldDB" id="A0A9P7YC30"/>
<gene>
    <name evidence="3" type="ORF">BJ875DRAFT_384153</name>
</gene>
<feature type="compositionally biased region" description="Basic and acidic residues" evidence="1">
    <location>
        <begin position="37"/>
        <end position="46"/>
    </location>
</feature>
<organism evidence="3 4">
    <name type="scientific">Amylocarpus encephaloides</name>
    <dbReference type="NCBI Taxonomy" id="45428"/>
    <lineage>
        <taxon>Eukaryota</taxon>
        <taxon>Fungi</taxon>
        <taxon>Dikarya</taxon>
        <taxon>Ascomycota</taxon>
        <taxon>Pezizomycotina</taxon>
        <taxon>Leotiomycetes</taxon>
        <taxon>Helotiales</taxon>
        <taxon>Helotiales incertae sedis</taxon>
        <taxon>Amylocarpus</taxon>
    </lineage>
</organism>
<feature type="region of interest" description="Disordered" evidence="1">
    <location>
        <begin position="1"/>
        <end position="95"/>
    </location>
</feature>
<dbReference type="OrthoDB" id="3559580at2759"/>
<feature type="compositionally biased region" description="Polar residues" evidence="1">
    <location>
        <begin position="56"/>
        <end position="77"/>
    </location>
</feature>
<dbReference type="Pfam" id="PF20233">
    <property type="entry name" value="DUF6590"/>
    <property type="match status" value="1"/>
</dbReference>
<dbReference type="Proteomes" id="UP000824998">
    <property type="component" value="Unassembled WGS sequence"/>
</dbReference>
<dbReference type="InterPro" id="IPR046497">
    <property type="entry name" value="DUF6590"/>
</dbReference>
<protein>
    <recommendedName>
        <fullName evidence="2">DUF6590 domain-containing protein</fullName>
    </recommendedName>
</protein>